<dbReference type="InterPro" id="IPR003439">
    <property type="entry name" value="ABC_transporter-like_ATP-bd"/>
</dbReference>
<feature type="transmembrane region" description="Helical" evidence="9">
    <location>
        <begin position="1039"/>
        <end position="1060"/>
    </location>
</feature>
<dbReference type="CDD" id="cd18604">
    <property type="entry name" value="ABC_6TM_VMR1_D2_like"/>
    <property type="match status" value="1"/>
</dbReference>
<dbReference type="Gene3D" id="1.20.1560.10">
    <property type="entry name" value="ABC transporter type 1, transmembrane domain"/>
    <property type="match status" value="2"/>
</dbReference>
<dbReference type="GO" id="GO:0005524">
    <property type="term" value="F:ATP binding"/>
    <property type="evidence" value="ECO:0007669"/>
    <property type="project" value="UniProtKB-KW"/>
</dbReference>
<dbReference type="SUPFAM" id="SSF90123">
    <property type="entry name" value="ABC transporter transmembrane region"/>
    <property type="match status" value="2"/>
</dbReference>
<dbReference type="FunFam" id="3.40.50.300:FF:000630">
    <property type="entry name" value="ATP-binding cassette (ABC) transporter, putative"/>
    <property type="match status" value="1"/>
</dbReference>
<evidence type="ECO:0000256" key="3">
    <source>
        <dbReference type="ARBA" id="ARBA00022692"/>
    </source>
</evidence>
<keyword evidence="5 12" id="KW-0067">ATP-binding</keyword>
<evidence type="ECO:0000259" key="11">
    <source>
        <dbReference type="PROSITE" id="PS50929"/>
    </source>
</evidence>
<feature type="transmembrane region" description="Helical" evidence="9">
    <location>
        <begin position="342"/>
        <end position="365"/>
    </location>
</feature>
<feature type="transmembrane region" description="Helical" evidence="9">
    <location>
        <begin position="1204"/>
        <end position="1224"/>
    </location>
</feature>
<feature type="domain" description="ABC transmembrane type-1" evidence="11">
    <location>
        <begin position="1117"/>
        <end position="1329"/>
    </location>
</feature>
<feature type="transmembrane region" description="Helical" evidence="9">
    <location>
        <begin position="1080"/>
        <end position="1099"/>
    </location>
</feature>
<dbReference type="InterPro" id="IPR017871">
    <property type="entry name" value="ABC_transporter-like_CS"/>
</dbReference>
<dbReference type="Gene3D" id="3.40.50.300">
    <property type="entry name" value="P-loop containing nucleotide triphosphate hydrolases"/>
    <property type="match status" value="2"/>
</dbReference>
<dbReference type="EMBL" id="JACAZF010000007">
    <property type="protein sequence ID" value="KAF7298774.1"/>
    <property type="molecule type" value="Genomic_DNA"/>
</dbReference>
<dbReference type="OrthoDB" id="6500128at2759"/>
<feature type="compositionally biased region" description="Polar residues" evidence="8">
    <location>
        <begin position="426"/>
        <end position="440"/>
    </location>
</feature>
<keyword evidence="4" id="KW-0547">Nucleotide-binding</keyword>
<evidence type="ECO:0000256" key="8">
    <source>
        <dbReference type="SAM" id="MobiDB-lite"/>
    </source>
</evidence>
<evidence type="ECO:0000313" key="12">
    <source>
        <dbReference type="EMBL" id="KAF7298774.1"/>
    </source>
</evidence>
<dbReference type="InterPro" id="IPR003593">
    <property type="entry name" value="AAA+_ATPase"/>
</dbReference>
<keyword evidence="2" id="KW-0813">Transport</keyword>
<dbReference type="SMART" id="SM00382">
    <property type="entry name" value="AAA"/>
    <property type="match status" value="2"/>
</dbReference>
<dbReference type="SUPFAM" id="SSF52540">
    <property type="entry name" value="P-loop containing nucleoside triphosphate hydrolases"/>
    <property type="match status" value="2"/>
</dbReference>
<dbReference type="InterPro" id="IPR011527">
    <property type="entry name" value="ABC1_TM_dom"/>
</dbReference>
<gene>
    <name evidence="12" type="ORF">MIND_00825000</name>
</gene>
<feature type="transmembrane region" description="Helical" evidence="9">
    <location>
        <begin position="79"/>
        <end position="100"/>
    </location>
</feature>
<evidence type="ECO:0000256" key="5">
    <source>
        <dbReference type="ARBA" id="ARBA00022840"/>
    </source>
</evidence>
<dbReference type="CDD" id="cd18596">
    <property type="entry name" value="ABC_6TM_VMR1_D1_like"/>
    <property type="match status" value="1"/>
</dbReference>
<dbReference type="CDD" id="cd03244">
    <property type="entry name" value="ABCC_MRP_domain2"/>
    <property type="match status" value="1"/>
</dbReference>
<protein>
    <submittedName>
        <fullName evidence="12">ATP-binding cassette transporter</fullName>
    </submittedName>
</protein>
<comment type="subcellular location">
    <subcellularLocation>
        <location evidence="1">Membrane</location>
    </subcellularLocation>
</comment>
<dbReference type="PROSITE" id="PS50893">
    <property type="entry name" value="ABC_TRANSPORTER_2"/>
    <property type="match status" value="2"/>
</dbReference>
<feature type="transmembrane region" description="Helical" evidence="9">
    <location>
        <begin position="32"/>
        <end position="53"/>
    </location>
</feature>
<evidence type="ECO:0000256" key="9">
    <source>
        <dbReference type="SAM" id="Phobius"/>
    </source>
</evidence>
<feature type="compositionally biased region" description="Basic and acidic residues" evidence="8">
    <location>
        <begin position="393"/>
        <end position="402"/>
    </location>
</feature>
<reference evidence="12" key="1">
    <citation type="submission" date="2020-05" db="EMBL/GenBank/DDBJ databases">
        <title>Mycena genomes resolve the evolution of fungal bioluminescence.</title>
        <authorList>
            <person name="Tsai I.J."/>
        </authorList>
    </citation>
    <scope>NUCLEOTIDE SEQUENCE</scope>
    <source>
        <strain evidence="12">171206Taipei</strain>
    </source>
</reference>
<feature type="transmembrane region" description="Helical" evidence="9">
    <location>
        <begin position="120"/>
        <end position="139"/>
    </location>
</feature>
<dbReference type="GO" id="GO:0016020">
    <property type="term" value="C:membrane"/>
    <property type="evidence" value="ECO:0007669"/>
    <property type="project" value="UniProtKB-SubCell"/>
</dbReference>
<accession>A0A8H6SG46</accession>
<keyword evidence="3 9" id="KW-0812">Transmembrane</keyword>
<feature type="domain" description="ABC transporter" evidence="10">
    <location>
        <begin position="1366"/>
        <end position="1621"/>
    </location>
</feature>
<dbReference type="Pfam" id="PF00664">
    <property type="entry name" value="ABC_membrane"/>
    <property type="match status" value="2"/>
</dbReference>
<evidence type="ECO:0000256" key="1">
    <source>
        <dbReference type="ARBA" id="ARBA00004370"/>
    </source>
</evidence>
<feature type="transmembrane region" description="Helical" evidence="9">
    <location>
        <begin position="542"/>
        <end position="564"/>
    </location>
</feature>
<feature type="compositionally biased region" description="Low complexity" evidence="8">
    <location>
        <begin position="441"/>
        <end position="455"/>
    </location>
</feature>
<dbReference type="PROSITE" id="PS00211">
    <property type="entry name" value="ABC_TRANSPORTER_1"/>
    <property type="match status" value="1"/>
</dbReference>
<feature type="domain" description="ABC transmembrane type-1" evidence="11">
    <location>
        <begin position="516"/>
        <end position="636"/>
    </location>
</feature>
<dbReference type="RefSeq" id="XP_037218162.1">
    <property type="nucleotide sequence ID" value="XM_037364920.1"/>
</dbReference>
<dbReference type="Pfam" id="PF00005">
    <property type="entry name" value="ABC_tran"/>
    <property type="match status" value="2"/>
</dbReference>
<evidence type="ECO:0000256" key="4">
    <source>
        <dbReference type="ARBA" id="ARBA00022741"/>
    </source>
</evidence>
<evidence type="ECO:0000256" key="2">
    <source>
        <dbReference type="ARBA" id="ARBA00022448"/>
    </source>
</evidence>
<keyword evidence="7 9" id="KW-0472">Membrane</keyword>
<proteinExistence type="predicted"/>
<feature type="transmembrane region" description="Helical" evidence="9">
    <location>
        <begin position="188"/>
        <end position="206"/>
    </location>
</feature>
<feature type="region of interest" description="Disordered" evidence="8">
    <location>
        <begin position="393"/>
        <end position="472"/>
    </location>
</feature>
<feature type="transmembrane region" description="Helical" evidence="9">
    <location>
        <begin position="1163"/>
        <end position="1184"/>
    </location>
</feature>
<dbReference type="Proteomes" id="UP000636479">
    <property type="component" value="Unassembled WGS sequence"/>
</dbReference>
<dbReference type="PROSITE" id="PS50929">
    <property type="entry name" value="ABC_TM1F"/>
    <property type="match status" value="2"/>
</dbReference>
<dbReference type="InterPro" id="IPR036640">
    <property type="entry name" value="ABC1_TM_sf"/>
</dbReference>
<keyword evidence="6 9" id="KW-1133">Transmembrane helix</keyword>
<feature type="domain" description="ABC transporter" evidence="10">
    <location>
        <begin position="741"/>
        <end position="982"/>
    </location>
</feature>
<dbReference type="GO" id="GO:0016887">
    <property type="term" value="F:ATP hydrolysis activity"/>
    <property type="evidence" value="ECO:0007669"/>
    <property type="project" value="InterPro"/>
</dbReference>
<dbReference type="CDD" id="cd03250">
    <property type="entry name" value="ABCC_MRP_domain1"/>
    <property type="match status" value="1"/>
</dbReference>
<evidence type="ECO:0000256" key="7">
    <source>
        <dbReference type="ARBA" id="ARBA00023136"/>
    </source>
</evidence>
<name>A0A8H6SG46_9AGAR</name>
<comment type="caution">
    <text evidence="12">The sequence shown here is derived from an EMBL/GenBank/DDBJ whole genome shotgun (WGS) entry which is preliminary data.</text>
</comment>
<evidence type="ECO:0000256" key="6">
    <source>
        <dbReference type="ARBA" id="ARBA00022989"/>
    </source>
</evidence>
<feature type="transmembrane region" description="Helical" evidence="9">
    <location>
        <begin position="1306"/>
        <end position="1325"/>
    </location>
</feature>
<feature type="compositionally biased region" description="Basic and acidic residues" evidence="8">
    <location>
        <begin position="458"/>
        <end position="469"/>
    </location>
</feature>
<feature type="transmembrane region" description="Helical" evidence="9">
    <location>
        <begin position="295"/>
        <end position="313"/>
    </location>
</feature>
<sequence>MDFGVTIPQAVLGFTTLDLRLSNDVNSRSQHLLLLPAYIAALSACFLLICVVLPPRNLFKRVQTDVSDTQIRIGIGEIWAWRLARVVGCLALVGVSISATYDELQEDKKAPPVGPSDFEWWTRLALLNGPYVYALSLSLPTLSPKHYRQNLVRHANLVLFAAFVVYACRDLLPLATFTLSPLDHGPKMAAKIALVSFTGVVVPLFTPRLYIPVDPKNPQAVINPEQTASIISFALYFFLDQITLSAYRQSGLPEEELYALCDTDRAIYLKERSFKHLEVFSGAKQRYLFFGLMRIFWKEFCVLTVLIVFRSLANYSGPFAMNRLLEYIETRDQVDGHIMRPWVWIALVGLGPIYGSLAFQLYIFINTRTLVRTESIVTQLVLAHSLRIRVKAETSNEQKKDPISSSDASTSSRTDRETVAAEDDASSSQQDETESTAVQPSSASAKSTKSTGTGSLKKPAERPGEEKKAQGSMVGKINNLVTTDLYVSHYFWPILVNPFVCRERSCDCFVPVESRDFLVLLVYNPVQIMLGIYFLYVLLDWAVWVGVASIILLAPLPGYMAKLVQNIQKERLKRTDERVSSVSEAVNVLRMVKLFGWETKMNKRIVDKRDTELVWIRRRRLLDLASNLVNFLIPVCYHDGGDIWNLCKFIVLCSYHHETETVQTLIMGQPLTASKVFSSMTIFDFLRDNIAMITGWINNLMTGKVSLDRVDDFLKKTELLDTYNTKDILVLPTDPASHAQIGFRNATFSWATEDDEQHSRSRRQFRLKIADEVLFKRGKINLVVGPTGSGKTSLLMALLGEMHFIPSSPTSWFNLPRDGGVAYAAQESWVLNETIRDNITFDTPYDKERYAKVLYQCALEQDLVLFHAGDQTEVGEKGLTLSGGQKARLTLARAVYSKAEILLLDDVLAALDVHTAQHIVENLFAGDLIENRTVILVTHNIALTKPIADFIVTFDADGCIQAQGTVSEITKRASVAAQIHEEQRNIHKQQQVVDLKMPGDTKPNLTDGKLILAEEIQVGHVNASALKMYLVGMGGKHPVMFFVFFYSGLFINQALTTLRTWMLGWWAKQYDDRPANEVDIVLNLSLFSAHLLLHLHPLLRWLLFLSSWCLDNYEHQRWLDITPVSRIIARVTNDIRAVDDAIPNQLWPLTSLLVSMVVRFGSIVLYAPVFFFPGVAIGAVGAWIGQIYIAGQLPVKRLMSNTRAPVVAHFGAAISGLVSIRAFGAEEKFKQESLIKIDRYTRAARNFYNLNRSVLTGVLQLSFAHRGHVMIRWVSIRVDILGALFSAGLAAYLVYIKPASAGDAGFLINMAVTFTQMLLWVVRFLNQFEVEGNSLERIQSYIEIDHEKPATLEGKPPAYWPSSGELVVENLTARYSEDGPAVLKGITFHVKAGERIGIVGRTGSGKSSLTLSLLRCIPTEGSVRYDGLETSSMNLDALRTSITIIPQVPELLSGTLRSNLDPFGQYDDAELNYALRAAGLFSLQSETDEGRITLDSTIAAGGSNLSVGQRQIFALARAIVRKSKILILDEGILLRQLTTKRVTRALVIEVVVSSLLADSIIQASLRRELSKDVSLLTVAHRLQTIMDADKILVLDAGNIVEFDSPKELLKIRGGKLRALVEESGDRDALYAMAGATRSKE</sequence>
<feature type="transmembrane region" description="Helical" evidence="9">
    <location>
        <begin position="151"/>
        <end position="168"/>
    </location>
</feature>
<evidence type="ECO:0000313" key="13">
    <source>
        <dbReference type="Proteomes" id="UP000636479"/>
    </source>
</evidence>
<dbReference type="PANTHER" id="PTHR24223:SF356">
    <property type="entry name" value="ATP-BINDING CASSETTE TRANSPORTER ABC4"/>
    <property type="match status" value="1"/>
</dbReference>
<dbReference type="InterPro" id="IPR027417">
    <property type="entry name" value="P-loop_NTPase"/>
</dbReference>
<organism evidence="12 13">
    <name type="scientific">Mycena indigotica</name>
    <dbReference type="NCBI Taxonomy" id="2126181"/>
    <lineage>
        <taxon>Eukaryota</taxon>
        <taxon>Fungi</taxon>
        <taxon>Dikarya</taxon>
        <taxon>Basidiomycota</taxon>
        <taxon>Agaricomycotina</taxon>
        <taxon>Agaricomycetes</taxon>
        <taxon>Agaricomycetidae</taxon>
        <taxon>Agaricales</taxon>
        <taxon>Marasmiineae</taxon>
        <taxon>Mycenaceae</taxon>
        <taxon>Mycena</taxon>
    </lineage>
</organism>
<keyword evidence="13" id="KW-1185">Reference proteome</keyword>
<dbReference type="PANTHER" id="PTHR24223">
    <property type="entry name" value="ATP-BINDING CASSETTE SUB-FAMILY C"/>
    <property type="match status" value="1"/>
</dbReference>
<evidence type="ECO:0000259" key="10">
    <source>
        <dbReference type="PROSITE" id="PS50893"/>
    </source>
</evidence>
<dbReference type="InterPro" id="IPR050173">
    <property type="entry name" value="ABC_transporter_C-like"/>
</dbReference>
<dbReference type="GO" id="GO:0140359">
    <property type="term" value="F:ABC-type transporter activity"/>
    <property type="evidence" value="ECO:0007669"/>
    <property type="project" value="InterPro"/>
</dbReference>
<dbReference type="GeneID" id="59347436"/>
<feature type="transmembrane region" description="Helical" evidence="9">
    <location>
        <begin position="1274"/>
        <end position="1294"/>
    </location>
</feature>